<protein>
    <submittedName>
        <fullName evidence="1">Uncharacterized protein</fullName>
    </submittedName>
</protein>
<dbReference type="Proteomes" id="UP000554482">
    <property type="component" value="Unassembled WGS sequence"/>
</dbReference>
<proteinExistence type="predicted"/>
<comment type="caution">
    <text evidence="1">The sequence shown here is derived from an EMBL/GenBank/DDBJ whole genome shotgun (WGS) entry which is preliminary data.</text>
</comment>
<accession>A0A7J6WMD1</accession>
<name>A0A7J6WMD1_THATH</name>
<reference evidence="1 2" key="1">
    <citation type="submission" date="2020-06" db="EMBL/GenBank/DDBJ databases">
        <title>Transcriptomic and genomic resources for Thalictrum thalictroides and T. hernandezii: Facilitating candidate gene discovery in an emerging model plant lineage.</title>
        <authorList>
            <person name="Arias T."/>
            <person name="Riano-Pachon D.M."/>
            <person name="Di Stilio V.S."/>
        </authorList>
    </citation>
    <scope>NUCLEOTIDE SEQUENCE [LARGE SCALE GENOMIC DNA]</scope>
    <source>
        <strain evidence="2">cv. WT478/WT964</strain>
        <tissue evidence="1">Leaves</tissue>
    </source>
</reference>
<sequence length="111" mass="12479">MLEEKMNLEKLFALSTIKAIVGFFVGAVPQIRNLLIGESVIQDSASLLREEHGRPYSNSNGDSDNVSKTWILKAGSPLQIQGILIGSWSITIILCYLEEKLCYAHERKWGW</sequence>
<dbReference type="OrthoDB" id="191139at2759"/>
<keyword evidence="2" id="KW-1185">Reference proteome</keyword>
<evidence type="ECO:0000313" key="1">
    <source>
        <dbReference type="EMBL" id="KAF5197760.1"/>
    </source>
</evidence>
<organism evidence="1 2">
    <name type="scientific">Thalictrum thalictroides</name>
    <name type="common">Rue-anemone</name>
    <name type="synonym">Anemone thalictroides</name>
    <dbReference type="NCBI Taxonomy" id="46969"/>
    <lineage>
        <taxon>Eukaryota</taxon>
        <taxon>Viridiplantae</taxon>
        <taxon>Streptophyta</taxon>
        <taxon>Embryophyta</taxon>
        <taxon>Tracheophyta</taxon>
        <taxon>Spermatophyta</taxon>
        <taxon>Magnoliopsida</taxon>
        <taxon>Ranunculales</taxon>
        <taxon>Ranunculaceae</taxon>
        <taxon>Thalictroideae</taxon>
        <taxon>Thalictrum</taxon>
    </lineage>
</organism>
<evidence type="ECO:0000313" key="2">
    <source>
        <dbReference type="Proteomes" id="UP000554482"/>
    </source>
</evidence>
<dbReference type="AlphaFoldDB" id="A0A7J6WMD1"/>
<gene>
    <name evidence="1" type="ORF">FRX31_012653</name>
</gene>
<dbReference type="EMBL" id="JABWDY010014261">
    <property type="protein sequence ID" value="KAF5197760.1"/>
    <property type="molecule type" value="Genomic_DNA"/>
</dbReference>